<reference evidence="1" key="1">
    <citation type="submission" date="2024-09" db="EMBL/GenBank/DDBJ databases">
        <title>Draft Genome Sequences of Neofusicoccum parvum.</title>
        <authorList>
            <person name="Ashida A."/>
            <person name="Camagna M."/>
            <person name="Tanaka A."/>
            <person name="Takemoto D."/>
        </authorList>
    </citation>
    <scope>NUCLEOTIDE SEQUENCE</scope>
    <source>
        <strain evidence="1">PPO83</strain>
    </source>
</reference>
<name>A0ACB5S5H8_9PEZI</name>
<comment type="caution">
    <text evidence="1">The sequence shown here is derived from an EMBL/GenBank/DDBJ whole genome shotgun (WGS) entry which is preliminary data.</text>
</comment>
<keyword evidence="2" id="KW-1185">Reference proteome</keyword>
<protein>
    <submittedName>
        <fullName evidence="1">Uncharacterized protein</fullName>
    </submittedName>
</protein>
<evidence type="ECO:0000313" key="2">
    <source>
        <dbReference type="Proteomes" id="UP001165186"/>
    </source>
</evidence>
<organism evidence="1 2">
    <name type="scientific">Neofusicoccum parvum</name>
    <dbReference type="NCBI Taxonomy" id="310453"/>
    <lineage>
        <taxon>Eukaryota</taxon>
        <taxon>Fungi</taxon>
        <taxon>Dikarya</taxon>
        <taxon>Ascomycota</taxon>
        <taxon>Pezizomycotina</taxon>
        <taxon>Dothideomycetes</taxon>
        <taxon>Dothideomycetes incertae sedis</taxon>
        <taxon>Botryosphaeriales</taxon>
        <taxon>Botryosphaeriaceae</taxon>
        <taxon>Neofusicoccum</taxon>
    </lineage>
</organism>
<evidence type="ECO:0000313" key="1">
    <source>
        <dbReference type="EMBL" id="GME28034.1"/>
    </source>
</evidence>
<dbReference type="EMBL" id="BSXG01000043">
    <property type="protein sequence ID" value="GME28034.1"/>
    <property type="molecule type" value="Genomic_DNA"/>
</dbReference>
<dbReference type="Proteomes" id="UP001165186">
    <property type="component" value="Unassembled WGS sequence"/>
</dbReference>
<accession>A0ACB5S5H8</accession>
<sequence>MPELRKMASMPSLSSASLKRRLSFNVHVNVKQWPSRAKDWFLEGYRSSADFDKRLGSMQNVNFFVPF</sequence>
<proteinExistence type="predicted"/>
<gene>
    <name evidence="1" type="primary">g5533</name>
    <name evidence="1" type="ORF">NpPPO83_00005533</name>
</gene>